<dbReference type="InterPro" id="IPR004843">
    <property type="entry name" value="Calcineurin-like_PHP"/>
</dbReference>
<dbReference type="RefSeq" id="WP_002461740.1">
    <property type="nucleotide sequence ID" value="NZ_AEUN01000018.1"/>
</dbReference>
<comment type="caution">
    <text evidence="2">The sequence shown here is derived from an EMBL/GenBank/DDBJ whole genome shotgun (WGS) entry which is preliminary data.</text>
</comment>
<dbReference type="NCBIfam" id="TIGR03729">
    <property type="entry name" value="acc_ester"/>
    <property type="match status" value="1"/>
</dbReference>
<dbReference type="Pfam" id="PF00149">
    <property type="entry name" value="Metallophos"/>
    <property type="match status" value="1"/>
</dbReference>
<reference evidence="2 3" key="1">
    <citation type="journal article" date="2012" name="BMC Genomics">
        <title>Comparative genomic analysis of the genus Staphylococcus including Staphylococcus aureus and its newly described sister species Staphylococcus simiae.</title>
        <authorList>
            <person name="Suzuki H."/>
            <person name="Lefebure T."/>
            <person name="Pavinski Bitar P."/>
            <person name="Stanhope M.J."/>
        </authorList>
    </citation>
    <scope>NUCLEOTIDE SEQUENCE [LARGE SCALE GENOMIC DNA]</scope>
    <source>
        <strain evidence="2 3">CCM 7213</strain>
    </source>
</reference>
<evidence type="ECO:0000313" key="2">
    <source>
        <dbReference type="EMBL" id="EHJ09064.1"/>
    </source>
</evidence>
<protein>
    <recommendedName>
        <fullName evidence="1">Calcineurin-like phosphoesterase domain-containing protein</fullName>
    </recommendedName>
</protein>
<feature type="domain" description="Calcineurin-like phosphoesterase" evidence="1">
    <location>
        <begin position="1"/>
        <end position="227"/>
    </location>
</feature>
<dbReference type="InterPro" id="IPR052963">
    <property type="entry name" value="Pantetheine_PDE"/>
</dbReference>
<dbReference type="SUPFAM" id="SSF56300">
    <property type="entry name" value="Metallo-dependent phosphatases"/>
    <property type="match status" value="1"/>
</dbReference>
<evidence type="ECO:0000313" key="3">
    <source>
        <dbReference type="Proteomes" id="UP000005413"/>
    </source>
</evidence>
<sequence length="268" mass="31254">MRIGAISDLHVDRHNVLTSEDYLTALIVAVNSKHIDILLLAGDIANHFEITTHFIQRLTDKIDIPVLFVPGNHDLWQEATLSTPEILAKYQQLDQCLINHPYIVNEEWAIVGHTAWYDYSYANDKFSLEQLESGKHYGATWQDKEKISWGISDQRLSRLAAQQVEQDINKVGNRKIILMTHMVTHHQFVVPTPHRIFDFYNAYIGTSDFNDIYRRYHIPFSIMGHVHFRKVVSEQGTTFMCPCLGYPRQWRTNDIQHEMVQTLMTFEI</sequence>
<dbReference type="EMBL" id="AEUN01000018">
    <property type="protein sequence ID" value="EHJ09064.1"/>
    <property type="molecule type" value="Genomic_DNA"/>
</dbReference>
<proteinExistence type="predicted"/>
<dbReference type="GO" id="GO:0016787">
    <property type="term" value="F:hydrolase activity"/>
    <property type="evidence" value="ECO:0007669"/>
    <property type="project" value="InterPro"/>
</dbReference>
<evidence type="ECO:0000259" key="1">
    <source>
        <dbReference type="Pfam" id="PF00149"/>
    </source>
</evidence>
<keyword evidence="3" id="KW-1185">Reference proteome</keyword>
<organism evidence="2 3">
    <name type="scientific">Staphylococcus simiae CCM 7213 = CCUG 51256</name>
    <dbReference type="NCBI Taxonomy" id="911238"/>
    <lineage>
        <taxon>Bacteria</taxon>
        <taxon>Bacillati</taxon>
        <taxon>Bacillota</taxon>
        <taxon>Bacilli</taxon>
        <taxon>Bacillales</taxon>
        <taxon>Staphylococcaceae</taxon>
        <taxon>Staphylococcus</taxon>
    </lineage>
</organism>
<dbReference type="PANTHER" id="PTHR36492:SF2">
    <property type="entry name" value="[ACYL-CARRIER-PROTEIN] PHOSPHODIESTERASE PPTH"/>
    <property type="match status" value="1"/>
</dbReference>
<gene>
    <name evidence="2" type="ORF">SS7213T_00916</name>
</gene>
<dbReference type="Proteomes" id="UP000005413">
    <property type="component" value="Unassembled WGS sequence"/>
</dbReference>
<name>G5JFH1_9STAP</name>
<accession>G5JFH1</accession>
<dbReference type="InterPro" id="IPR029052">
    <property type="entry name" value="Metallo-depent_PP-like"/>
</dbReference>
<dbReference type="OrthoDB" id="113290at2"/>
<dbReference type="PATRIC" id="fig|911238.3.peg.166"/>
<dbReference type="Gene3D" id="3.60.21.10">
    <property type="match status" value="1"/>
</dbReference>
<dbReference type="AlphaFoldDB" id="G5JFH1"/>
<dbReference type="PANTHER" id="PTHR36492">
    <property type="match status" value="1"/>
</dbReference>
<dbReference type="InterPro" id="IPR022302">
    <property type="entry name" value="Phosphoesterase_putative"/>
</dbReference>